<dbReference type="RefSeq" id="WP_129254746.1">
    <property type="nucleotide sequence ID" value="NZ_SAXA01000009.1"/>
</dbReference>
<gene>
    <name evidence="1" type="ORF">EO244_11125</name>
</gene>
<evidence type="ECO:0000313" key="2">
    <source>
        <dbReference type="Proteomes" id="UP000289703"/>
    </source>
</evidence>
<dbReference type="InterPro" id="IPR026350">
    <property type="entry name" value="GxxExxY"/>
</dbReference>
<dbReference type="EMBL" id="SAXA01000009">
    <property type="protein sequence ID" value="RXQ93015.1"/>
    <property type="molecule type" value="Genomic_DNA"/>
</dbReference>
<protein>
    <submittedName>
        <fullName evidence="1">GxxExxY protein</fullName>
    </submittedName>
</protein>
<dbReference type="OrthoDB" id="9806869at2"/>
<evidence type="ECO:0000313" key="1">
    <source>
        <dbReference type="EMBL" id="RXQ93015.1"/>
    </source>
</evidence>
<keyword evidence="2" id="KW-1185">Reference proteome</keyword>
<comment type="caution">
    <text evidence="1">The sequence shown here is derived from an EMBL/GenBank/DDBJ whole genome shotgun (WGS) entry which is preliminary data.</text>
</comment>
<reference evidence="1 2" key="1">
    <citation type="submission" date="2019-01" db="EMBL/GenBank/DDBJ databases">
        <title>Ancylomarina salipaludis sp. nov., isolated from a salt marsh.</title>
        <authorList>
            <person name="Yoon J.-H."/>
        </authorList>
    </citation>
    <scope>NUCLEOTIDE SEQUENCE [LARGE SCALE GENOMIC DNA]</scope>
    <source>
        <strain evidence="1 2">SHSM-M15</strain>
    </source>
</reference>
<name>A0A4Q1JKC3_9BACT</name>
<accession>A0A4Q1JKC3</accession>
<sequence>MELNKNYIYKDECYEIIGCCMYVHSELGPGFLEAIYQEALEIEFDRESLPFKREVEIDVSYRGQKLKKKYIADFICYGEIIIELKAVKTLEDSHYAQLLNYLKATDMKIGLLINFGSKSLQYKRVIL</sequence>
<dbReference type="Proteomes" id="UP000289703">
    <property type="component" value="Unassembled WGS sequence"/>
</dbReference>
<dbReference type="AlphaFoldDB" id="A0A4Q1JKC3"/>
<organism evidence="1 2">
    <name type="scientific">Ancylomarina salipaludis</name>
    <dbReference type="NCBI Taxonomy" id="2501299"/>
    <lineage>
        <taxon>Bacteria</taxon>
        <taxon>Pseudomonadati</taxon>
        <taxon>Bacteroidota</taxon>
        <taxon>Bacteroidia</taxon>
        <taxon>Marinilabiliales</taxon>
        <taxon>Marinifilaceae</taxon>
        <taxon>Ancylomarina</taxon>
    </lineage>
</organism>
<dbReference type="Pfam" id="PF13366">
    <property type="entry name" value="PDDEXK_3"/>
    <property type="match status" value="1"/>
</dbReference>
<dbReference type="NCBIfam" id="TIGR04256">
    <property type="entry name" value="GxxExxY"/>
    <property type="match status" value="1"/>
</dbReference>
<proteinExistence type="predicted"/>